<feature type="transmembrane region" description="Helical" evidence="1">
    <location>
        <begin position="12"/>
        <end position="32"/>
    </location>
</feature>
<keyword evidence="3" id="KW-1185">Reference proteome</keyword>
<accession>A0A9W6KN41</accession>
<dbReference type="RefSeq" id="WP_271189767.1">
    <property type="nucleotide sequence ID" value="NZ_BSFP01000053.1"/>
</dbReference>
<reference evidence="2" key="2">
    <citation type="submission" date="2023-01" db="EMBL/GenBank/DDBJ databases">
        <authorList>
            <person name="Sun Q."/>
            <person name="Evtushenko L."/>
        </authorList>
    </citation>
    <scope>NUCLEOTIDE SEQUENCE</scope>
    <source>
        <strain evidence="2">VKM Ac-1321</strain>
    </source>
</reference>
<proteinExistence type="predicted"/>
<keyword evidence="1" id="KW-0812">Transmembrane</keyword>
<keyword evidence="1" id="KW-0472">Membrane</keyword>
<evidence type="ECO:0000313" key="3">
    <source>
        <dbReference type="Proteomes" id="UP001143480"/>
    </source>
</evidence>
<evidence type="ECO:0000256" key="1">
    <source>
        <dbReference type="SAM" id="Phobius"/>
    </source>
</evidence>
<gene>
    <name evidence="2" type="ORF">GCM10017581_068330</name>
</gene>
<organism evidence="2 3">
    <name type="scientific">Dactylosporangium matsuzakiense</name>
    <dbReference type="NCBI Taxonomy" id="53360"/>
    <lineage>
        <taxon>Bacteria</taxon>
        <taxon>Bacillati</taxon>
        <taxon>Actinomycetota</taxon>
        <taxon>Actinomycetes</taxon>
        <taxon>Micromonosporales</taxon>
        <taxon>Micromonosporaceae</taxon>
        <taxon>Dactylosporangium</taxon>
    </lineage>
</organism>
<keyword evidence="1" id="KW-1133">Transmembrane helix</keyword>
<comment type="caution">
    <text evidence="2">The sequence shown here is derived from an EMBL/GenBank/DDBJ whole genome shotgun (WGS) entry which is preliminary data.</text>
</comment>
<sequence>MDGVRPRRFRWGVIALAAGVVALGAGVAWFLLRDTTPDPAHVALPPAAAPDGAVRTYFAGDGKPLLDLLTVTANLPDKNTRAACTDIAAGLDRLGGPRVLGSKAGEVPDPGIRDAAVNHVAAVGDYLAACGSDRPLMEPAKSAHFSAVVLQRLLDRDHVR</sequence>
<name>A0A9W6KN41_9ACTN</name>
<protein>
    <submittedName>
        <fullName evidence="2">Uncharacterized protein</fullName>
    </submittedName>
</protein>
<reference evidence="2" key="1">
    <citation type="journal article" date="2014" name="Int. J. Syst. Evol. Microbiol.">
        <title>Complete genome sequence of Corynebacterium casei LMG S-19264T (=DSM 44701T), isolated from a smear-ripened cheese.</title>
        <authorList>
            <consortium name="US DOE Joint Genome Institute (JGI-PGF)"/>
            <person name="Walter F."/>
            <person name="Albersmeier A."/>
            <person name="Kalinowski J."/>
            <person name="Ruckert C."/>
        </authorList>
    </citation>
    <scope>NUCLEOTIDE SEQUENCE</scope>
    <source>
        <strain evidence="2">VKM Ac-1321</strain>
    </source>
</reference>
<evidence type="ECO:0000313" key="2">
    <source>
        <dbReference type="EMBL" id="GLL05086.1"/>
    </source>
</evidence>
<dbReference type="EMBL" id="BSFP01000053">
    <property type="protein sequence ID" value="GLL05086.1"/>
    <property type="molecule type" value="Genomic_DNA"/>
</dbReference>
<dbReference type="AlphaFoldDB" id="A0A9W6KN41"/>
<dbReference type="Proteomes" id="UP001143480">
    <property type="component" value="Unassembled WGS sequence"/>
</dbReference>